<accession>A0A4R6UVE8</accession>
<evidence type="ECO:0000259" key="1">
    <source>
        <dbReference type="PROSITE" id="PS51186"/>
    </source>
</evidence>
<keyword evidence="2" id="KW-0687">Ribonucleoprotein</keyword>
<comment type="caution">
    <text evidence="2">The sequence shown here is derived from an EMBL/GenBank/DDBJ whole genome shotgun (WGS) entry which is preliminary data.</text>
</comment>
<dbReference type="Pfam" id="PF00583">
    <property type="entry name" value="Acetyltransf_1"/>
    <property type="match status" value="1"/>
</dbReference>
<name>A0A4R6UVE8_9GAMM</name>
<keyword evidence="2" id="KW-0689">Ribosomal protein</keyword>
<keyword evidence="3" id="KW-1185">Reference proteome</keyword>
<dbReference type="InterPro" id="IPR016181">
    <property type="entry name" value="Acyl_CoA_acyltransferase"/>
</dbReference>
<gene>
    <name evidence="2" type="ORF">EV696_103173</name>
</gene>
<dbReference type="EMBL" id="SNYM01000003">
    <property type="protein sequence ID" value="TDQ49803.1"/>
    <property type="molecule type" value="Genomic_DNA"/>
</dbReference>
<dbReference type="OrthoDB" id="359414at2"/>
<feature type="domain" description="N-acetyltransferase" evidence="1">
    <location>
        <begin position="3"/>
        <end position="162"/>
    </location>
</feature>
<dbReference type="RefSeq" id="WP_133588430.1">
    <property type="nucleotide sequence ID" value="NZ_CP037953.1"/>
</dbReference>
<proteinExistence type="predicted"/>
<dbReference type="SUPFAM" id="SSF55729">
    <property type="entry name" value="Acyl-CoA N-acyltransferases (Nat)"/>
    <property type="match status" value="1"/>
</dbReference>
<organism evidence="2 3">
    <name type="scientific">Permianibacter aggregans</name>
    <dbReference type="NCBI Taxonomy" id="1510150"/>
    <lineage>
        <taxon>Bacteria</taxon>
        <taxon>Pseudomonadati</taxon>
        <taxon>Pseudomonadota</taxon>
        <taxon>Gammaproteobacteria</taxon>
        <taxon>Pseudomonadales</taxon>
        <taxon>Pseudomonadaceae</taxon>
        <taxon>Permianibacter</taxon>
    </lineage>
</organism>
<dbReference type="Proteomes" id="UP000295375">
    <property type="component" value="Unassembled WGS sequence"/>
</dbReference>
<dbReference type="InterPro" id="IPR000182">
    <property type="entry name" value="GNAT_dom"/>
</dbReference>
<evidence type="ECO:0000313" key="3">
    <source>
        <dbReference type="Proteomes" id="UP000295375"/>
    </source>
</evidence>
<dbReference type="AlphaFoldDB" id="A0A4R6UVE8"/>
<evidence type="ECO:0000313" key="2">
    <source>
        <dbReference type="EMBL" id="TDQ49803.1"/>
    </source>
</evidence>
<dbReference type="GO" id="GO:0005840">
    <property type="term" value="C:ribosome"/>
    <property type="evidence" value="ECO:0007669"/>
    <property type="project" value="UniProtKB-KW"/>
</dbReference>
<sequence length="162" mass="17841">MTINVVAITDAHWPQIETIQAAAYYDVVPEAMAVLRSKWRASPDTCFVAVDHQHRCVGYLLSHPWQGEQPPKLDTEIAGSITATELFIHDLAIAPPARGQGIAAALFQRVLDTVIEKGFAALFLVAVQNSQAYWHNFGFTQKYGYAVPDSYGDGACLMHKPI</sequence>
<dbReference type="CDD" id="cd04301">
    <property type="entry name" value="NAT_SF"/>
    <property type="match status" value="1"/>
</dbReference>
<dbReference type="Gene3D" id="3.40.630.30">
    <property type="match status" value="1"/>
</dbReference>
<reference evidence="2 3" key="1">
    <citation type="submission" date="2019-03" db="EMBL/GenBank/DDBJ databases">
        <title>Genomic Encyclopedia of Type Strains, Phase IV (KMG-IV): sequencing the most valuable type-strain genomes for metagenomic binning, comparative biology and taxonomic classification.</title>
        <authorList>
            <person name="Goeker M."/>
        </authorList>
    </citation>
    <scope>NUCLEOTIDE SEQUENCE [LARGE SCALE GENOMIC DNA]</scope>
    <source>
        <strain evidence="2 3">DSM 103792</strain>
    </source>
</reference>
<dbReference type="GO" id="GO:0016747">
    <property type="term" value="F:acyltransferase activity, transferring groups other than amino-acyl groups"/>
    <property type="evidence" value="ECO:0007669"/>
    <property type="project" value="InterPro"/>
</dbReference>
<dbReference type="PROSITE" id="PS51186">
    <property type="entry name" value="GNAT"/>
    <property type="match status" value="1"/>
</dbReference>
<protein>
    <submittedName>
        <fullName evidence="2">Ribosomal protein S18 acetylase RimI-like enzyme</fullName>
    </submittedName>
</protein>